<dbReference type="InterPro" id="IPR001789">
    <property type="entry name" value="Sig_transdc_resp-reg_receiver"/>
</dbReference>
<evidence type="ECO:0000256" key="9">
    <source>
        <dbReference type="ARBA" id="ARBA00024867"/>
    </source>
</evidence>
<dbReference type="GO" id="GO:0000156">
    <property type="term" value="F:phosphorelay response regulator activity"/>
    <property type="evidence" value="ECO:0007669"/>
    <property type="project" value="TreeGrafter"/>
</dbReference>
<evidence type="ECO:0000256" key="3">
    <source>
        <dbReference type="ARBA" id="ARBA00022490"/>
    </source>
</evidence>
<comment type="subcellular location">
    <subcellularLocation>
        <location evidence="1">Cytoplasm</location>
    </subcellularLocation>
</comment>
<dbReference type="FunFam" id="3.40.50.2300:FF:000021">
    <property type="entry name" value="Two-component system response regulator KdpE"/>
    <property type="match status" value="1"/>
</dbReference>
<evidence type="ECO:0000313" key="14">
    <source>
        <dbReference type="EMBL" id="MBC5770100.1"/>
    </source>
</evidence>
<evidence type="ECO:0000256" key="7">
    <source>
        <dbReference type="ARBA" id="ARBA00023125"/>
    </source>
</evidence>
<evidence type="ECO:0000256" key="11">
    <source>
        <dbReference type="PROSITE-ProRule" id="PRU01091"/>
    </source>
</evidence>
<dbReference type="PANTHER" id="PTHR48111:SF50">
    <property type="entry name" value="KDP OPERON TRANSCRIPTIONAL REGULATORY PROTEIN KDPE"/>
    <property type="match status" value="1"/>
</dbReference>
<dbReference type="GO" id="GO:0032993">
    <property type="term" value="C:protein-DNA complex"/>
    <property type="evidence" value="ECO:0007669"/>
    <property type="project" value="TreeGrafter"/>
</dbReference>
<keyword evidence="8" id="KW-0804">Transcription</keyword>
<dbReference type="RefSeq" id="WP_187014393.1">
    <property type="nucleotide sequence ID" value="NZ_JACOQI010000005.1"/>
</dbReference>
<accession>A0A923MG64</accession>
<comment type="function">
    <text evidence="9">May play the central regulatory role in sporulation. It may be an element of the effector pathway responsible for the activation of sporulation genes in response to nutritional stress. Spo0A may act in concert with spo0H (a sigma factor) to control the expression of some genes that are critical to the sporulation process.</text>
</comment>
<evidence type="ECO:0000256" key="5">
    <source>
        <dbReference type="ARBA" id="ARBA00023012"/>
    </source>
</evidence>
<keyword evidence="6" id="KW-0805">Transcription regulation</keyword>
<dbReference type="AlphaFoldDB" id="A0A923MG64"/>
<dbReference type="Gene3D" id="1.10.10.10">
    <property type="entry name" value="Winged helix-like DNA-binding domain superfamily/Winged helix DNA-binding domain"/>
    <property type="match status" value="1"/>
</dbReference>
<name>A0A923MG64_9FIRM</name>
<keyword evidence="5" id="KW-0902">Two-component regulatory system</keyword>
<sequence length="236" mass="26749">MGNNKYKILIVEDEANIRSFIKANLETSDYQVLCAETCALGMMMYASHHPDLIVLDLGLPDRDGMSLIQEVRKTDTVPIIVLSARSNERDKVEALDLGANDYITKPFGTEELLARIRAVLRSHRHSEEKESSPGGKFRLQDLLIDYDTRQVFVGKEEIDLTQTEYNIMVFLSVHAGKVLTYAAIIRAVWGYSDYGSVKKLQVNMKNIRKKMGVTPGEKRYIINELGVGYRMLAEDE</sequence>
<dbReference type="EMBL" id="JACOQI010000005">
    <property type="protein sequence ID" value="MBC5770100.1"/>
    <property type="molecule type" value="Genomic_DNA"/>
</dbReference>
<dbReference type="InterPro" id="IPR039420">
    <property type="entry name" value="WalR-like"/>
</dbReference>
<dbReference type="GO" id="GO:0045893">
    <property type="term" value="P:positive regulation of DNA-templated transcription"/>
    <property type="evidence" value="ECO:0007669"/>
    <property type="project" value="UniProtKB-ARBA"/>
</dbReference>
<dbReference type="GO" id="GO:0000987">
    <property type="term" value="F:cis-regulatory region sequence-specific DNA binding"/>
    <property type="evidence" value="ECO:0007669"/>
    <property type="project" value="UniProtKB-ARBA"/>
</dbReference>
<dbReference type="GO" id="GO:0005829">
    <property type="term" value="C:cytosol"/>
    <property type="evidence" value="ECO:0007669"/>
    <property type="project" value="TreeGrafter"/>
</dbReference>
<evidence type="ECO:0000259" key="12">
    <source>
        <dbReference type="PROSITE" id="PS50110"/>
    </source>
</evidence>
<feature type="domain" description="Response regulatory" evidence="12">
    <location>
        <begin position="7"/>
        <end position="120"/>
    </location>
</feature>
<dbReference type="CDD" id="cd00383">
    <property type="entry name" value="trans_reg_C"/>
    <property type="match status" value="1"/>
</dbReference>
<dbReference type="PROSITE" id="PS50110">
    <property type="entry name" value="RESPONSE_REGULATORY"/>
    <property type="match status" value="1"/>
</dbReference>
<dbReference type="Pfam" id="PF00072">
    <property type="entry name" value="Response_reg"/>
    <property type="match status" value="1"/>
</dbReference>
<dbReference type="SMART" id="SM00448">
    <property type="entry name" value="REC"/>
    <property type="match status" value="1"/>
</dbReference>
<feature type="modified residue" description="4-aspartylphosphate" evidence="10">
    <location>
        <position position="56"/>
    </location>
</feature>
<dbReference type="InterPro" id="IPR011006">
    <property type="entry name" value="CheY-like_superfamily"/>
</dbReference>
<evidence type="ECO:0000256" key="6">
    <source>
        <dbReference type="ARBA" id="ARBA00023015"/>
    </source>
</evidence>
<organism evidence="14 15">
    <name type="scientific">Dysosmobacter segnis</name>
    <dbReference type="NCBI Taxonomy" id="2763042"/>
    <lineage>
        <taxon>Bacteria</taxon>
        <taxon>Bacillati</taxon>
        <taxon>Bacillota</taxon>
        <taxon>Clostridia</taxon>
        <taxon>Eubacteriales</taxon>
        <taxon>Oscillospiraceae</taxon>
        <taxon>Dysosmobacter</taxon>
    </lineage>
</organism>
<dbReference type="Gene3D" id="3.40.50.2300">
    <property type="match status" value="1"/>
</dbReference>
<dbReference type="Pfam" id="PF00486">
    <property type="entry name" value="Trans_reg_C"/>
    <property type="match status" value="1"/>
</dbReference>
<proteinExistence type="predicted"/>
<gene>
    <name evidence="14" type="ORF">H8Z83_07135</name>
</gene>
<dbReference type="SMART" id="SM00862">
    <property type="entry name" value="Trans_reg_C"/>
    <property type="match status" value="1"/>
</dbReference>
<protein>
    <recommendedName>
        <fullName evidence="2">Stage 0 sporulation protein A homolog</fullName>
    </recommendedName>
</protein>
<evidence type="ECO:0000256" key="8">
    <source>
        <dbReference type="ARBA" id="ARBA00023163"/>
    </source>
</evidence>
<keyword evidence="3" id="KW-0963">Cytoplasm</keyword>
<evidence type="ECO:0000256" key="10">
    <source>
        <dbReference type="PROSITE-ProRule" id="PRU00169"/>
    </source>
</evidence>
<evidence type="ECO:0000259" key="13">
    <source>
        <dbReference type="PROSITE" id="PS51755"/>
    </source>
</evidence>
<dbReference type="InterPro" id="IPR036388">
    <property type="entry name" value="WH-like_DNA-bd_sf"/>
</dbReference>
<dbReference type="CDD" id="cd17620">
    <property type="entry name" value="REC_OmpR_KdpE-like"/>
    <property type="match status" value="1"/>
</dbReference>
<evidence type="ECO:0000256" key="1">
    <source>
        <dbReference type="ARBA" id="ARBA00004496"/>
    </source>
</evidence>
<dbReference type="PROSITE" id="PS51755">
    <property type="entry name" value="OMPR_PHOB"/>
    <property type="match status" value="1"/>
</dbReference>
<feature type="DNA-binding region" description="OmpR/PhoB-type" evidence="11">
    <location>
        <begin position="134"/>
        <end position="233"/>
    </location>
</feature>
<evidence type="ECO:0000256" key="4">
    <source>
        <dbReference type="ARBA" id="ARBA00022553"/>
    </source>
</evidence>
<dbReference type="GO" id="GO:0042802">
    <property type="term" value="F:identical protein binding"/>
    <property type="evidence" value="ECO:0007669"/>
    <property type="project" value="UniProtKB-ARBA"/>
</dbReference>
<feature type="domain" description="OmpR/PhoB-type" evidence="13">
    <location>
        <begin position="134"/>
        <end position="233"/>
    </location>
</feature>
<dbReference type="PANTHER" id="PTHR48111">
    <property type="entry name" value="REGULATOR OF RPOS"/>
    <property type="match status" value="1"/>
</dbReference>
<evidence type="ECO:0000313" key="15">
    <source>
        <dbReference type="Proteomes" id="UP000620327"/>
    </source>
</evidence>
<keyword evidence="15" id="KW-1185">Reference proteome</keyword>
<dbReference type="InterPro" id="IPR001867">
    <property type="entry name" value="OmpR/PhoB-type_DNA-bd"/>
</dbReference>
<comment type="caution">
    <text evidence="14">The sequence shown here is derived from an EMBL/GenBank/DDBJ whole genome shotgun (WGS) entry which is preliminary data.</text>
</comment>
<reference evidence="14" key="1">
    <citation type="submission" date="2020-08" db="EMBL/GenBank/DDBJ databases">
        <title>Genome public.</title>
        <authorList>
            <person name="Liu C."/>
            <person name="Sun Q."/>
        </authorList>
    </citation>
    <scope>NUCLEOTIDE SEQUENCE</scope>
    <source>
        <strain evidence="14">BX15</strain>
    </source>
</reference>
<keyword evidence="4 10" id="KW-0597">Phosphoprotein</keyword>
<dbReference type="Proteomes" id="UP000620327">
    <property type="component" value="Unassembled WGS sequence"/>
</dbReference>
<keyword evidence="7 11" id="KW-0238">DNA-binding</keyword>
<dbReference type="SUPFAM" id="SSF52172">
    <property type="entry name" value="CheY-like"/>
    <property type="match status" value="1"/>
</dbReference>
<dbReference type="Gene3D" id="6.10.250.690">
    <property type="match status" value="1"/>
</dbReference>
<evidence type="ECO:0000256" key="2">
    <source>
        <dbReference type="ARBA" id="ARBA00018672"/>
    </source>
</evidence>